<dbReference type="Gene3D" id="3.90.226.10">
    <property type="entry name" value="2-enoyl-CoA Hydratase, Chain A, domain 1"/>
    <property type="match status" value="1"/>
</dbReference>
<dbReference type="GO" id="GO:0016829">
    <property type="term" value="F:lyase activity"/>
    <property type="evidence" value="ECO:0007669"/>
    <property type="project" value="UniProtKB-KW"/>
</dbReference>
<dbReference type="Proteomes" id="UP000674938">
    <property type="component" value="Unassembled WGS sequence"/>
</dbReference>
<reference evidence="4" key="1">
    <citation type="submission" date="2020-12" db="EMBL/GenBank/DDBJ databases">
        <title>Vagococcus allomyrinae sp. nov. and Enterococcus lavae sp. nov., isolated from the larvae of Allomyrina dichotoma.</title>
        <authorList>
            <person name="Lee S.D."/>
        </authorList>
    </citation>
    <scope>NUCLEOTIDE SEQUENCE</scope>
    <source>
        <strain evidence="4">BWB3-3</strain>
    </source>
</reference>
<dbReference type="AlphaFoldDB" id="A0A940SV85"/>
<dbReference type="EMBL" id="JAEEGA010000006">
    <property type="protein sequence ID" value="MBP1041594.1"/>
    <property type="molecule type" value="Genomic_DNA"/>
</dbReference>
<keyword evidence="2" id="KW-0456">Lyase</keyword>
<keyword evidence="5" id="KW-1185">Reference proteome</keyword>
<dbReference type="PANTHER" id="PTHR11941:SF54">
    <property type="entry name" value="ENOYL-COA HYDRATASE, MITOCHONDRIAL"/>
    <property type="match status" value="1"/>
</dbReference>
<dbReference type="Gene3D" id="1.10.12.10">
    <property type="entry name" value="Lyase 2-enoyl-coa Hydratase, Chain A, domain 2"/>
    <property type="match status" value="1"/>
</dbReference>
<dbReference type="RefSeq" id="WP_209527682.1">
    <property type="nucleotide sequence ID" value="NZ_JAEEGA010000006.1"/>
</dbReference>
<dbReference type="Pfam" id="PF00378">
    <property type="entry name" value="ECH_1"/>
    <property type="match status" value="1"/>
</dbReference>
<sequence length="264" mass="29483">MYQDIIYEETGKVATITLNRPAKMNALSDQMRSEIRQVVAHLQRSNEIQIVILTGAGKAFCAGGDINVMKANIDKQIPYEDRLMAYRRDVVEMVQTIKSIPQLLIAKLNGATFGAGCSLALLCDIRIAASHVKFGLPFAKRGLIPDWGASYYLPRVIGYAKAIELSVSGRTFSAQEAKAINLIDYEVPELELDEFISAYINKVLMSSPFAIRIIKKNMEASWHQSLETALEQEASLQSSCYLSDDHREGVESFIDKRQPEFNGK</sequence>
<dbReference type="GO" id="GO:0006635">
    <property type="term" value="P:fatty acid beta-oxidation"/>
    <property type="evidence" value="ECO:0007669"/>
    <property type="project" value="TreeGrafter"/>
</dbReference>
<dbReference type="InterPro" id="IPR018376">
    <property type="entry name" value="Enoyl-CoA_hyd/isom_CS"/>
</dbReference>
<comment type="similarity">
    <text evidence="1 3">Belongs to the enoyl-CoA hydratase/isomerase family.</text>
</comment>
<evidence type="ECO:0000256" key="1">
    <source>
        <dbReference type="ARBA" id="ARBA00005254"/>
    </source>
</evidence>
<organism evidence="4 5">
    <name type="scientific">Vagococcus allomyrinae</name>
    <dbReference type="NCBI Taxonomy" id="2794353"/>
    <lineage>
        <taxon>Bacteria</taxon>
        <taxon>Bacillati</taxon>
        <taxon>Bacillota</taxon>
        <taxon>Bacilli</taxon>
        <taxon>Lactobacillales</taxon>
        <taxon>Enterococcaceae</taxon>
        <taxon>Vagococcus</taxon>
    </lineage>
</organism>
<proteinExistence type="inferred from homology"/>
<dbReference type="InterPro" id="IPR001753">
    <property type="entry name" value="Enoyl-CoA_hydra/iso"/>
</dbReference>
<gene>
    <name evidence="4" type="ORF">I6N95_11305</name>
</gene>
<name>A0A940SV85_9ENTE</name>
<dbReference type="SUPFAM" id="SSF52096">
    <property type="entry name" value="ClpP/crotonase"/>
    <property type="match status" value="1"/>
</dbReference>
<protein>
    <submittedName>
        <fullName evidence="4">Enoyl-CoA hydratase/isomerase family protein</fullName>
    </submittedName>
</protein>
<evidence type="ECO:0000313" key="4">
    <source>
        <dbReference type="EMBL" id="MBP1041594.1"/>
    </source>
</evidence>
<dbReference type="PROSITE" id="PS00166">
    <property type="entry name" value="ENOYL_COA_HYDRATASE"/>
    <property type="match status" value="1"/>
</dbReference>
<dbReference type="PANTHER" id="PTHR11941">
    <property type="entry name" value="ENOYL-COA HYDRATASE-RELATED"/>
    <property type="match status" value="1"/>
</dbReference>
<dbReference type="CDD" id="cd06558">
    <property type="entry name" value="crotonase-like"/>
    <property type="match status" value="1"/>
</dbReference>
<comment type="caution">
    <text evidence="4">The sequence shown here is derived from an EMBL/GenBank/DDBJ whole genome shotgun (WGS) entry which is preliminary data.</text>
</comment>
<accession>A0A940SV85</accession>
<evidence type="ECO:0000256" key="2">
    <source>
        <dbReference type="ARBA" id="ARBA00023239"/>
    </source>
</evidence>
<dbReference type="InterPro" id="IPR029045">
    <property type="entry name" value="ClpP/crotonase-like_dom_sf"/>
</dbReference>
<evidence type="ECO:0000313" key="5">
    <source>
        <dbReference type="Proteomes" id="UP000674938"/>
    </source>
</evidence>
<evidence type="ECO:0000256" key="3">
    <source>
        <dbReference type="RuleBase" id="RU003707"/>
    </source>
</evidence>
<dbReference type="InterPro" id="IPR014748">
    <property type="entry name" value="Enoyl-CoA_hydra_C"/>
</dbReference>